<keyword evidence="8" id="KW-0963">Cytoplasm</keyword>
<evidence type="ECO:0000256" key="8">
    <source>
        <dbReference type="HAMAP-Rule" id="MF_00361"/>
    </source>
</evidence>
<comment type="subcellular location">
    <subcellularLocation>
        <location evidence="8">Cytoplasm</location>
    </subcellularLocation>
</comment>
<comment type="caution">
    <text evidence="9">The sequence shown here is derived from an EMBL/GenBank/DDBJ whole genome shotgun (WGS) entry which is preliminary data.</text>
</comment>
<comment type="function">
    <text evidence="8">Involved in the regulation of the intracellular balance of NAD and NADP, and is a key enzyme in the biosynthesis of NADP. Catalyzes specifically the phosphorylation on 2'-hydroxyl of the adenosine moiety of NAD to yield NADP.</text>
</comment>
<sequence>MKIAIHNNKKPNTLKAVNYLYKNLKQSGFSFDVEHPDIVITVGGDGTLLSAFHHYADQLDRIRFVGVHTGHLGFYTDWRDYELNDLIRALKVDSGQSVAYPLLDVKVTCNDKRPVEHFLCLNESTIKRLGSTLRSNVYIKGKLFESFRGDGLCVSTPTGSTAYSKSLGGAVLQPSLEALQITEMASINNRVYRTLSSPIIVSSDEYITFRPSVAEDYVLTIDHIALNDRQVKQIDYRIADERIRFASYRHMNFWHRVEGAFIGSQDDEDGDR</sequence>
<feature type="binding site" evidence="8">
    <location>
        <position position="150"/>
    </location>
    <ligand>
        <name>NAD(+)</name>
        <dbReference type="ChEBI" id="CHEBI:57540"/>
    </ligand>
</feature>
<dbReference type="GO" id="GO:0003951">
    <property type="term" value="F:NAD+ kinase activity"/>
    <property type="evidence" value="ECO:0007669"/>
    <property type="project" value="UniProtKB-EC"/>
</dbReference>
<comment type="catalytic activity">
    <reaction evidence="7 8">
        <text>NAD(+) + ATP = ADP + NADP(+) + H(+)</text>
        <dbReference type="Rhea" id="RHEA:18629"/>
        <dbReference type="ChEBI" id="CHEBI:15378"/>
        <dbReference type="ChEBI" id="CHEBI:30616"/>
        <dbReference type="ChEBI" id="CHEBI:57540"/>
        <dbReference type="ChEBI" id="CHEBI:58349"/>
        <dbReference type="ChEBI" id="CHEBI:456216"/>
        <dbReference type="EC" id="2.7.1.23"/>
    </reaction>
</comment>
<dbReference type="InterPro" id="IPR017437">
    <property type="entry name" value="ATP-NAD_kinase_PpnK-typ_C"/>
</dbReference>
<dbReference type="InterPro" id="IPR002504">
    <property type="entry name" value="NADK"/>
</dbReference>
<feature type="active site" description="Proton acceptor" evidence="8">
    <location>
        <position position="45"/>
    </location>
</feature>
<feature type="binding site" evidence="8">
    <location>
        <position position="185"/>
    </location>
    <ligand>
        <name>NAD(+)</name>
        <dbReference type="ChEBI" id="CHEBI:57540"/>
    </ligand>
</feature>
<comment type="cofactor">
    <cofactor evidence="8">
        <name>a divalent metal cation</name>
        <dbReference type="ChEBI" id="CHEBI:60240"/>
    </cofactor>
</comment>
<feature type="binding site" evidence="8">
    <location>
        <begin position="122"/>
        <end position="123"/>
    </location>
    <ligand>
        <name>NAD(+)</name>
        <dbReference type="ChEBI" id="CHEBI:57540"/>
    </ligand>
</feature>
<evidence type="ECO:0000256" key="1">
    <source>
        <dbReference type="ARBA" id="ARBA00022679"/>
    </source>
</evidence>
<evidence type="ECO:0000256" key="2">
    <source>
        <dbReference type="ARBA" id="ARBA00022741"/>
    </source>
</evidence>
<accession>A0ABW4J8W4</accession>
<dbReference type="InterPro" id="IPR017438">
    <property type="entry name" value="ATP-NAD_kinase_N"/>
</dbReference>
<dbReference type="Proteomes" id="UP001597267">
    <property type="component" value="Unassembled WGS sequence"/>
</dbReference>
<keyword evidence="6 8" id="KW-0520">NAD</keyword>
<dbReference type="PANTHER" id="PTHR20275">
    <property type="entry name" value="NAD KINASE"/>
    <property type="match status" value="1"/>
</dbReference>
<feature type="binding site" evidence="8">
    <location>
        <position position="148"/>
    </location>
    <ligand>
        <name>NAD(+)</name>
        <dbReference type="ChEBI" id="CHEBI:57540"/>
    </ligand>
</feature>
<dbReference type="Pfam" id="PF20143">
    <property type="entry name" value="NAD_kinase_C"/>
    <property type="match status" value="1"/>
</dbReference>
<feature type="binding site" evidence="8">
    <location>
        <begin position="45"/>
        <end position="46"/>
    </location>
    <ligand>
        <name>NAD(+)</name>
        <dbReference type="ChEBI" id="CHEBI:57540"/>
    </ligand>
</feature>
<keyword evidence="1 8" id="KW-0808">Transferase</keyword>
<feature type="binding site" evidence="8">
    <location>
        <begin position="161"/>
        <end position="166"/>
    </location>
    <ligand>
        <name>NAD(+)</name>
        <dbReference type="ChEBI" id="CHEBI:57540"/>
    </ligand>
</feature>
<dbReference type="HAMAP" id="MF_00361">
    <property type="entry name" value="NAD_kinase"/>
    <property type="match status" value="1"/>
</dbReference>
<keyword evidence="5 8" id="KW-0521">NADP</keyword>
<gene>
    <name evidence="8" type="primary">nadK</name>
    <name evidence="9" type="ORF">ACFQ5M_10190</name>
</gene>
<protein>
    <recommendedName>
        <fullName evidence="8">NAD kinase</fullName>
        <ecNumber evidence="8">2.7.1.23</ecNumber>
    </recommendedName>
    <alternativeName>
        <fullName evidence="8">ATP-dependent NAD kinase</fullName>
    </alternativeName>
</protein>
<dbReference type="EC" id="2.7.1.23" evidence="8"/>
<proteinExistence type="inferred from homology"/>
<dbReference type="RefSeq" id="WP_225423599.1">
    <property type="nucleotide sequence ID" value="NZ_JBHTOP010000026.1"/>
</dbReference>
<keyword evidence="3 8" id="KW-0418">Kinase</keyword>
<comment type="similarity">
    <text evidence="8">Belongs to the NAD kinase family.</text>
</comment>
<dbReference type="InterPro" id="IPR016064">
    <property type="entry name" value="NAD/diacylglycerol_kinase_sf"/>
</dbReference>
<evidence type="ECO:0000256" key="7">
    <source>
        <dbReference type="ARBA" id="ARBA00047925"/>
    </source>
</evidence>
<keyword evidence="4 8" id="KW-0067">ATP-binding</keyword>
<comment type="caution">
    <text evidence="8">Lacks conserved residue(s) required for the propagation of feature annotation.</text>
</comment>
<dbReference type="PANTHER" id="PTHR20275:SF0">
    <property type="entry name" value="NAD KINASE"/>
    <property type="match status" value="1"/>
</dbReference>
<organism evidence="9 10">
    <name type="scientific">Agrilactobacillus yilanensis</name>
    <dbReference type="NCBI Taxonomy" id="2485997"/>
    <lineage>
        <taxon>Bacteria</taxon>
        <taxon>Bacillati</taxon>
        <taxon>Bacillota</taxon>
        <taxon>Bacilli</taxon>
        <taxon>Lactobacillales</taxon>
        <taxon>Lactobacillaceae</taxon>
        <taxon>Agrilactobacillus</taxon>
    </lineage>
</organism>
<keyword evidence="10" id="KW-1185">Reference proteome</keyword>
<dbReference type="Pfam" id="PF01513">
    <property type="entry name" value="NAD_kinase"/>
    <property type="match status" value="1"/>
</dbReference>
<evidence type="ECO:0000313" key="9">
    <source>
        <dbReference type="EMBL" id="MFD1672469.1"/>
    </source>
</evidence>
<name>A0ABW4J8W4_9LACO</name>
<evidence type="ECO:0000313" key="10">
    <source>
        <dbReference type="Proteomes" id="UP001597267"/>
    </source>
</evidence>
<reference evidence="10" key="1">
    <citation type="journal article" date="2019" name="Int. J. Syst. Evol. Microbiol.">
        <title>The Global Catalogue of Microorganisms (GCM) 10K type strain sequencing project: providing services to taxonomists for standard genome sequencing and annotation.</title>
        <authorList>
            <consortium name="The Broad Institute Genomics Platform"/>
            <consortium name="The Broad Institute Genome Sequencing Center for Infectious Disease"/>
            <person name="Wu L."/>
            <person name="Ma J."/>
        </authorList>
    </citation>
    <scope>NUCLEOTIDE SEQUENCE [LARGE SCALE GENOMIC DNA]</scope>
    <source>
        <strain evidence="10">CCM 8896</strain>
    </source>
</reference>
<evidence type="ECO:0000256" key="4">
    <source>
        <dbReference type="ARBA" id="ARBA00022840"/>
    </source>
</evidence>
<evidence type="ECO:0000256" key="6">
    <source>
        <dbReference type="ARBA" id="ARBA00023027"/>
    </source>
</evidence>
<dbReference type="NCBIfam" id="NF003424">
    <property type="entry name" value="PRK04885.1"/>
    <property type="match status" value="1"/>
</dbReference>
<evidence type="ECO:0000256" key="5">
    <source>
        <dbReference type="ARBA" id="ARBA00022857"/>
    </source>
</evidence>
<dbReference type="Gene3D" id="2.60.200.30">
    <property type="entry name" value="Probable inorganic polyphosphate/atp-NAD kinase, domain 2"/>
    <property type="match status" value="1"/>
</dbReference>
<evidence type="ECO:0000256" key="3">
    <source>
        <dbReference type="ARBA" id="ARBA00022777"/>
    </source>
</evidence>
<dbReference type="SUPFAM" id="SSF111331">
    <property type="entry name" value="NAD kinase/diacylglycerol kinase-like"/>
    <property type="match status" value="1"/>
</dbReference>
<keyword evidence="2 8" id="KW-0547">Nucleotide-binding</keyword>
<dbReference type="Gene3D" id="3.40.50.10330">
    <property type="entry name" value="Probable inorganic polyphosphate/atp-NAD kinase, domain 1"/>
    <property type="match status" value="1"/>
</dbReference>
<dbReference type="EMBL" id="JBHTOP010000026">
    <property type="protein sequence ID" value="MFD1672469.1"/>
    <property type="molecule type" value="Genomic_DNA"/>
</dbReference>